<keyword evidence="1" id="KW-0560">Oxidoreductase</keyword>
<gene>
    <name evidence="3" type="ORF">CYFUS_000375</name>
</gene>
<dbReference type="SUPFAM" id="SSF51735">
    <property type="entry name" value="NAD(P)-binding Rossmann-fold domains"/>
    <property type="match status" value="1"/>
</dbReference>
<evidence type="ECO:0000313" key="3">
    <source>
        <dbReference type="EMBL" id="ATB34963.1"/>
    </source>
</evidence>
<accession>A0A250IUN0</accession>
<evidence type="ECO:0000256" key="2">
    <source>
        <dbReference type="RuleBase" id="RU000363"/>
    </source>
</evidence>
<dbReference type="CDD" id="cd05327">
    <property type="entry name" value="retinol-DH_like_SDR_c_like"/>
    <property type="match status" value="1"/>
</dbReference>
<protein>
    <submittedName>
        <fullName evidence="3">Short-chain alcohol dehydrogenase</fullName>
    </submittedName>
</protein>
<dbReference type="RefSeq" id="WP_095983651.1">
    <property type="nucleotide sequence ID" value="NZ_CP022098.1"/>
</dbReference>
<dbReference type="Gene3D" id="3.40.50.720">
    <property type="entry name" value="NAD(P)-binding Rossmann-like Domain"/>
    <property type="match status" value="1"/>
</dbReference>
<dbReference type="PANTHER" id="PTHR43157">
    <property type="entry name" value="PHOSPHATIDYLINOSITOL-GLYCAN BIOSYNTHESIS CLASS F PROTEIN-RELATED"/>
    <property type="match status" value="1"/>
</dbReference>
<evidence type="ECO:0000313" key="4">
    <source>
        <dbReference type="Proteomes" id="UP000217257"/>
    </source>
</evidence>
<proteinExistence type="inferred from homology"/>
<dbReference type="Pfam" id="PF00106">
    <property type="entry name" value="adh_short"/>
    <property type="match status" value="1"/>
</dbReference>
<dbReference type="KEGG" id="cfus:CYFUS_000375"/>
<sequence>MSDALVIVITGATHGIGRAAAIELARRGAHLGLVARSETKAAQARADIQREAPGAVVDVFLADLSVLDDVRRVARQLDEHYGRIDVLVNNAGLHAFSQRVTGDGLPEMVAVNYVAPWLLTDLLRDKLIASAPCRIINVASDAHRQVRTLEPERDLRSTSAFSMAESFELYARSKLMDILFTQELALRLASTGVTVNSCCPGLNASGLGRESKLFNGLAGLLTRWGLLSPERGARIIVQLATDPEFKEVTGGFFSSTRRFRSQPPATLCRDAELQRRLWRATAELVARN</sequence>
<dbReference type="InterPro" id="IPR036291">
    <property type="entry name" value="NAD(P)-bd_dom_sf"/>
</dbReference>
<evidence type="ECO:0000256" key="1">
    <source>
        <dbReference type="ARBA" id="ARBA00023002"/>
    </source>
</evidence>
<dbReference type="Proteomes" id="UP000217257">
    <property type="component" value="Chromosome"/>
</dbReference>
<dbReference type="PANTHER" id="PTHR43157:SF31">
    <property type="entry name" value="PHOSPHATIDYLINOSITOL-GLYCAN BIOSYNTHESIS CLASS F PROTEIN"/>
    <property type="match status" value="1"/>
</dbReference>
<dbReference type="PRINTS" id="PR00080">
    <property type="entry name" value="SDRFAMILY"/>
</dbReference>
<dbReference type="GO" id="GO:0016491">
    <property type="term" value="F:oxidoreductase activity"/>
    <property type="evidence" value="ECO:0007669"/>
    <property type="project" value="UniProtKB-KW"/>
</dbReference>
<dbReference type="AlphaFoldDB" id="A0A250IUN0"/>
<organism evidence="3 4">
    <name type="scientific">Cystobacter fuscus</name>
    <dbReference type="NCBI Taxonomy" id="43"/>
    <lineage>
        <taxon>Bacteria</taxon>
        <taxon>Pseudomonadati</taxon>
        <taxon>Myxococcota</taxon>
        <taxon>Myxococcia</taxon>
        <taxon>Myxococcales</taxon>
        <taxon>Cystobacterineae</taxon>
        <taxon>Archangiaceae</taxon>
        <taxon>Cystobacter</taxon>
    </lineage>
</organism>
<dbReference type="InterPro" id="IPR002347">
    <property type="entry name" value="SDR_fam"/>
</dbReference>
<dbReference type="PRINTS" id="PR00081">
    <property type="entry name" value="GDHRDH"/>
</dbReference>
<name>A0A250IUN0_9BACT</name>
<comment type="similarity">
    <text evidence="2">Belongs to the short-chain dehydrogenases/reductases (SDR) family.</text>
</comment>
<dbReference type="EMBL" id="CP022098">
    <property type="protein sequence ID" value="ATB34963.1"/>
    <property type="molecule type" value="Genomic_DNA"/>
</dbReference>
<reference evidence="3 4" key="1">
    <citation type="submission" date="2017-06" db="EMBL/GenBank/DDBJ databases">
        <title>Sequencing and comparative analysis of myxobacterial genomes.</title>
        <authorList>
            <person name="Rupp O."/>
            <person name="Goesmann A."/>
            <person name="Sogaard-Andersen L."/>
        </authorList>
    </citation>
    <scope>NUCLEOTIDE SEQUENCE [LARGE SCALE GENOMIC DNA]</scope>
    <source>
        <strain evidence="3 4">DSM 52655</strain>
    </source>
</reference>